<keyword evidence="7" id="KW-1185">Reference proteome</keyword>
<evidence type="ECO:0000256" key="2">
    <source>
        <dbReference type="SAM" id="SignalP"/>
    </source>
</evidence>
<feature type="chain" id="PRO_5033521489" description="RxLR effector protein" evidence="2">
    <location>
        <begin position="21"/>
        <end position="92"/>
    </location>
</feature>
<organism evidence="4 6">
    <name type="scientific">Phytophthora rubi</name>
    <dbReference type="NCBI Taxonomy" id="129364"/>
    <lineage>
        <taxon>Eukaryota</taxon>
        <taxon>Sar</taxon>
        <taxon>Stramenopiles</taxon>
        <taxon>Oomycota</taxon>
        <taxon>Peronosporomycetes</taxon>
        <taxon>Peronosporales</taxon>
        <taxon>Peronosporaceae</taxon>
        <taxon>Phytophthora</taxon>
    </lineage>
</organism>
<evidence type="ECO:0008006" key="9">
    <source>
        <dbReference type="Google" id="ProtNLM"/>
    </source>
</evidence>
<dbReference type="EMBL" id="QXFU01002123">
    <property type="protein sequence ID" value="KAE8990112.1"/>
    <property type="molecule type" value="Genomic_DNA"/>
</dbReference>
<reference evidence="6 8" key="1">
    <citation type="submission" date="2018-09" db="EMBL/GenBank/DDBJ databases">
        <title>Genomic investigation of the strawberry pathogen Phytophthora fragariae indicates pathogenicity is determined by transcriptional variation in three key races.</title>
        <authorList>
            <person name="Adams T.M."/>
            <person name="Armitage A.D."/>
            <person name="Sobczyk M.K."/>
            <person name="Bates H.J."/>
            <person name="Dunwell J.M."/>
            <person name="Nellist C.F."/>
            <person name="Harrison R.J."/>
        </authorList>
    </citation>
    <scope>NUCLEOTIDE SEQUENCE [LARGE SCALE GENOMIC DNA]</scope>
    <source>
        <strain evidence="4 6">SCRP249</strain>
        <strain evidence="3 8">SCRP324</strain>
        <strain evidence="5 7">SCRP333</strain>
    </source>
</reference>
<dbReference type="Proteomes" id="UP000429607">
    <property type="component" value="Unassembled WGS sequence"/>
</dbReference>
<keyword evidence="2" id="KW-0732">Signal</keyword>
<dbReference type="OrthoDB" id="121391at2759"/>
<proteinExistence type="predicted"/>
<feature type="signal peptide" evidence="2">
    <location>
        <begin position="1"/>
        <end position="20"/>
    </location>
</feature>
<sequence>MRLAFLAVFVAVILFASTEAAPVNADSVAKLTKSTSFKDSIWNKMLAKLFKSMNPKDYRLPDPKSPPKSYRFHQDDTWLPGPGMGTLKATSH</sequence>
<evidence type="ECO:0000313" key="7">
    <source>
        <dbReference type="Proteomes" id="UP000434957"/>
    </source>
</evidence>
<dbReference type="EMBL" id="QXFV01002069">
    <property type="protein sequence ID" value="KAE8993374.1"/>
    <property type="molecule type" value="Genomic_DNA"/>
</dbReference>
<gene>
    <name evidence="4" type="ORF">PR001_g20690</name>
    <name evidence="3" type="ORF">PR002_g21246</name>
    <name evidence="5" type="ORF">PR003_g21944</name>
</gene>
<feature type="region of interest" description="Disordered" evidence="1">
    <location>
        <begin position="56"/>
        <end position="92"/>
    </location>
</feature>
<evidence type="ECO:0000256" key="1">
    <source>
        <dbReference type="SAM" id="MobiDB-lite"/>
    </source>
</evidence>
<name>A0A6A3JMJ0_9STRA</name>
<evidence type="ECO:0000313" key="3">
    <source>
        <dbReference type="EMBL" id="KAE8990112.1"/>
    </source>
</evidence>
<dbReference type="Proteomes" id="UP000434957">
    <property type="component" value="Unassembled WGS sequence"/>
</dbReference>
<accession>A0A6A3JMJ0</accession>
<dbReference type="EMBL" id="QXFT01002115">
    <property type="protein sequence ID" value="KAE9303675.1"/>
    <property type="molecule type" value="Genomic_DNA"/>
</dbReference>
<evidence type="ECO:0000313" key="8">
    <source>
        <dbReference type="Proteomes" id="UP000435112"/>
    </source>
</evidence>
<evidence type="ECO:0000313" key="5">
    <source>
        <dbReference type="EMBL" id="KAE9303675.1"/>
    </source>
</evidence>
<dbReference type="Proteomes" id="UP000435112">
    <property type="component" value="Unassembled WGS sequence"/>
</dbReference>
<protein>
    <recommendedName>
        <fullName evidence="9">RxLR effector protein</fullName>
    </recommendedName>
</protein>
<dbReference type="AlphaFoldDB" id="A0A6A3JMJ0"/>
<evidence type="ECO:0000313" key="4">
    <source>
        <dbReference type="EMBL" id="KAE8993374.1"/>
    </source>
</evidence>
<comment type="caution">
    <text evidence="4">The sequence shown here is derived from an EMBL/GenBank/DDBJ whole genome shotgun (WGS) entry which is preliminary data.</text>
</comment>
<evidence type="ECO:0000313" key="6">
    <source>
        <dbReference type="Proteomes" id="UP000429607"/>
    </source>
</evidence>